<sequence length="108" mass="12655">MSKSYKTYFLNEKSRGGYPTKTIKYFINSKLNINFAAFPTPKTLLDKVDREGNGHIKEKTFIWRFVQATQNFAVLYKFCLNKATIDVRGICYFLLTTFLSSREEREVC</sequence>
<dbReference type="KEGG" id="bcae:A4V03_02765"/>
<gene>
    <name evidence="1" type="ORF">A4V03_02765</name>
</gene>
<proteinExistence type="predicted"/>
<protein>
    <submittedName>
        <fullName evidence="1">Uncharacterized protein</fullName>
    </submittedName>
</protein>
<evidence type="ECO:0000313" key="2">
    <source>
        <dbReference type="Proteomes" id="UP000092631"/>
    </source>
</evidence>
<keyword evidence="2" id="KW-1185">Reference proteome</keyword>
<dbReference type="Proteomes" id="UP000092631">
    <property type="component" value="Chromosome"/>
</dbReference>
<name>A0A1C7GYK1_9BACE</name>
<organism evidence="1 2">
    <name type="scientific">Bacteroides caecimuris</name>
    <dbReference type="NCBI Taxonomy" id="1796613"/>
    <lineage>
        <taxon>Bacteria</taxon>
        <taxon>Pseudomonadati</taxon>
        <taxon>Bacteroidota</taxon>
        <taxon>Bacteroidia</taxon>
        <taxon>Bacteroidales</taxon>
        <taxon>Bacteroidaceae</taxon>
        <taxon>Bacteroides</taxon>
    </lineage>
</organism>
<accession>A0A1C7GYK1</accession>
<reference evidence="2" key="1">
    <citation type="submission" date="2016-04" db="EMBL/GenBank/DDBJ databases">
        <title>Complete Genome Sequences of Twelve Strains of a Stable Defined Moderately Diverse Mouse Microbiota 2 (sDMDMm2).</title>
        <authorList>
            <person name="Uchimura Y."/>
            <person name="Wyss M."/>
            <person name="Brugiroux S."/>
            <person name="Limenitakis J.P."/>
            <person name="Stecher B."/>
            <person name="McCoy K.D."/>
            <person name="Macpherson A.J."/>
        </authorList>
    </citation>
    <scope>NUCLEOTIDE SEQUENCE [LARGE SCALE GENOMIC DNA]</scope>
    <source>
        <strain evidence="2">I48</strain>
    </source>
</reference>
<evidence type="ECO:0000313" key="1">
    <source>
        <dbReference type="EMBL" id="ANU56620.1"/>
    </source>
</evidence>
<dbReference type="AlphaFoldDB" id="A0A1C7GYK1"/>
<dbReference type="EMBL" id="CP015401">
    <property type="protein sequence ID" value="ANU56620.1"/>
    <property type="molecule type" value="Genomic_DNA"/>
</dbReference>